<dbReference type="SUPFAM" id="SSF75138">
    <property type="entry name" value="HprK N-terminal domain-like"/>
    <property type="match status" value="1"/>
</dbReference>
<dbReference type="GO" id="GO:0000155">
    <property type="term" value="F:phosphorelay sensor kinase activity"/>
    <property type="evidence" value="ECO:0007669"/>
    <property type="project" value="InterPro"/>
</dbReference>
<dbReference type="InterPro" id="IPR027417">
    <property type="entry name" value="P-loop_NTPase"/>
</dbReference>
<comment type="caution">
    <text evidence="12">The sequence shown here is derived from an EMBL/GenBank/DDBJ whole genome shotgun (WGS) entry which is preliminary data.</text>
</comment>
<evidence type="ECO:0000256" key="8">
    <source>
        <dbReference type="ARBA" id="ARBA00023268"/>
    </source>
</evidence>
<evidence type="ECO:0000313" key="13">
    <source>
        <dbReference type="Proteomes" id="UP000824247"/>
    </source>
</evidence>
<comment type="catalytic activity">
    <reaction evidence="1">
        <text>[HPr protein]-L-serine + ATP = [HPr protein]-O-phospho-L-serine + ADP + H(+)</text>
        <dbReference type="Rhea" id="RHEA:46600"/>
        <dbReference type="Rhea" id="RHEA-COMP:11602"/>
        <dbReference type="Rhea" id="RHEA-COMP:11603"/>
        <dbReference type="ChEBI" id="CHEBI:15378"/>
        <dbReference type="ChEBI" id="CHEBI:29999"/>
        <dbReference type="ChEBI" id="CHEBI:30616"/>
        <dbReference type="ChEBI" id="CHEBI:83421"/>
        <dbReference type="ChEBI" id="CHEBI:456216"/>
    </reaction>
</comment>
<reference evidence="12" key="2">
    <citation type="submission" date="2021-04" db="EMBL/GenBank/DDBJ databases">
        <authorList>
            <person name="Gilroy R."/>
        </authorList>
    </citation>
    <scope>NUCLEOTIDE SEQUENCE</scope>
    <source>
        <strain evidence="12">A5-1222</strain>
    </source>
</reference>
<evidence type="ECO:0000256" key="4">
    <source>
        <dbReference type="ARBA" id="ARBA00022679"/>
    </source>
</evidence>
<evidence type="ECO:0000256" key="9">
    <source>
        <dbReference type="ARBA" id="ARBA00047657"/>
    </source>
</evidence>
<dbReference type="NCBIfam" id="TIGR00679">
    <property type="entry name" value="hpr-ser"/>
    <property type="match status" value="1"/>
</dbReference>
<feature type="domain" description="HPr(Ser) kinase/phosphorylase N-terminal" evidence="10">
    <location>
        <begin position="8"/>
        <end position="131"/>
    </location>
</feature>
<dbReference type="PANTHER" id="PTHR30305:SF1">
    <property type="entry name" value="HPR KINASE_PHOSPHORYLASE"/>
    <property type="match status" value="1"/>
</dbReference>
<evidence type="ECO:0000256" key="3">
    <source>
        <dbReference type="ARBA" id="ARBA00022527"/>
    </source>
</evidence>
<dbReference type="Pfam" id="PF02603">
    <property type="entry name" value="Hpr_kinase_N"/>
    <property type="match status" value="1"/>
</dbReference>
<dbReference type="GO" id="GO:0005524">
    <property type="term" value="F:ATP binding"/>
    <property type="evidence" value="ECO:0007669"/>
    <property type="project" value="UniProtKB-KW"/>
</dbReference>
<keyword evidence="3" id="KW-0723">Serine/threonine-protein kinase</keyword>
<evidence type="ECO:0000256" key="1">
    <source>
        <dbReference type="ARBA" id="ARBA00001120"/>
    </source>
</evidence>
<feature type="domain" description="HPr kinase/phosphorylase C-terminal" evidence="11">
    <location>
        <begin position="133"/>
        <end position="305"/>
    </location>
</feature>
<evidence type="ECO:0000256" key="6">
    <source>
        <dbReference type="ARBA" id="ARBA00022777"/>
    </source>
</evidence>
<keyword evidence="5" id="KW-0547">Nucleotide-binding</keyword>
<sequence length="315" mass="35769">MSIIYPLYVEEVVKQFNLEVLVNQDKLKSTLIKLPDITRCSFELTGEHIFEDIWNVIYIGRKESLYLQRFSLSIVEEKLAFIINMKPPLIILGPEFAYENELINAAKNSDVPIVKSEMNLQALNFTISTWMTEKLAPYTMYHGCLVSVFGLGTLILGDSGIGKSEITVELVKKGHIFVADDAILITHIGPNVFGKPDDLTKDYIEIRGLGILSFSRTFGIEKQISSTKIDVVCELINVNKEENKHVLFERLGQKTKYIDIEGVQLPYYKIPVLQGRNTSDLIETSVIDLKLKRQGFNSANEFINQINNFNAKNKK</sequence>
<dbReference type="Pfam" id="PF07475">
    <property type="entry name" value="Hpr_kinase_C"/>
    <property type="match status" value="1"/>
</dbReference>
<dbReference type="InterPro" id="IPR011126">
    <property type="entry name" value="Hpr_kin/Pase_Hpr_N"/>
</dbReference>
<dbReference type="EMBL" id="JAHLFM010000005">
    <property type="protein sequence ID" value="MBU3830602.1"/>
    <property type="molecule type" value="Genomic_DNA"/>
</dbReference>
<keyword evidence="6 12" id="KW-0418">Kinase</keyword>
<comment type="similarity">
    <text evidence="2">Belongs to the HPrK/P family.</text>
</comment>
<comment type="catalytic activity">
    <reaction evidence="9">
        <text>[HPr protein]-O-phospho-L-serine + phosphate + H(+) = [HPr protein]-L-serine + diphosphate</text>
        <dbReference type="Rhea" id="RHEA:46604"/>
        <dbReference type="Rhea" id="RHEA-COMP:11602"/>
        <dbReference type="Rhea" id="RHEA-COMP:11603"/>
        <dbReference type="ChEBI" id="CHEBI:15378"/>
        <dbReference type="ChEBI" id="CHEBI:29999"/>
        <dbReference type="ChEBI" id="CHEBI:33019"/>
        <dbReference type="ChEBI" id="CHEBI:43474"/>
        <dbReference type="ChEBI" id="CHEBI:83421"/>
    </reaction>
</comment>
<accession>A0A9E2KW38</accession>
<proteinExistence type="inferred from homology"/>
<dbReference type="GO" id="GO:0006109">
    <property type="term" value="P:regulation of carbohydrate metabolic process"/>
    <property type="evidence" value="ECO:0007669"/>
    <property type="project" value="InterPro"/>
</dbReference>
<dbReference type="InterPro" id="IPR028979">
    <property type="entry name" value="Ser_kin/Pase_Hpr-like_N_sf"/>
</dbReference>
<reference evidence="12" key="1">
    <citation type="journal article" date="2021" name="PeerJ">
        <title>Extensive microbial diversity within the chicken gut microbiome revealed by metagenomics and culture.</title>
        <authorList>
            <person name="Gilroy R."/>
            <person name="Ravi A."/>
            <person name="Getino M."/>
            <person name="Pursley I."/>
            <person name="Horton D.L."/>
            <person name="Alikhan N.F."/>
            <person name="Baker D."/>
            <person name="Gharbi K."/>
            <person name="Hall N."/>
            <person name="Watson M."/>
            <person name="Adriaenssens E.M."/>
            <person name="Foster-Nyarko E."/>
            <person name="Jarju S."/>
            <person name="Secka A."/>
            <person name="Antonio M."/>
            <person name="Oren A."/>
            <person name="Chaudhuri R.R."/>
            <person name="La Ragione R."/>
            <person name="Hildebrand F."/>
            <person name="Pallen M.J."/>
        </authorList>
    </citation>
    <scope>NUCLEOTIDE SEQUENCE</scope>
    <source>
        <strain evidence="12">A5-1222</strain>
    </source>
</reference>
<keyword evidence="8" id="KW-0511">Multifunctional enzyme</keyword>
<name>A0A9E2KW38_9BACT</name>
<evidence type="ECO:0000259" key="10">
    <source>
        <dbReference type="Pfam" id="PF02603"/>
    </source>
</evidence>
<gene>
    <name evidence="12" type="primary">hprK</name>
    <name evidence="12" type="ORF">H9897_00350</name>
</gene>
<evidence type="ECO:0000256" key="5">
    <source>
        <dbReference type="ARBA" id="ARBA00022741"/>
    </source>
</evidence>
<dbReference type="Gene3D" id="3.40.50.300">
    <property type="entry name" value="P-loop containing nucleotide triphosphate hydrolases"/>
    <property type="match status" value="1"/>
</dbReference>
<protein>
    <submittedName>
        <fullName evidence="12">HPr(Ser) kinase/phosphatase</fullName>
    </submittedName>
</protein>
<dbReference type="GO" id="GO:0004674">
    <property type="term" value="F:protein serine/threonine kinase activity"/>
    <property type="evidence" value="ECO:0007669"/>
    <property type="project" value="UniProtKB-KW"/>
</dbReference>
<dbReference type="SUPFAM" id="SSF53795">
    <property type="entry name" value="PEP carboxykinase-like"/>
    <property type="match status" value="1"/>
</dbReference>
<evidence type="ECO:0000259" key="11">
    <source>
        <dbReference type="Pfam" id="PF07475"/>
    </source>
</evidence>
<dbReference type="InterPro" id="IPR003755">
    <property type="entry name" value="HPr(Ser)_kin/Pase"/>
</dbReference>
<evidence type="ECO:0000256" key="7">
    <source>
        <dbReference type="ARBA" id="ARBA00022840"/>
    </source>
</evidence>
<dbReference type="Gene3D" id="3.40.1390.20">
    <property type="entry name" value="HprK N-terminal domain-like"/>
    <property type="match status" value="1"/>
</dbReference>
<dbReference type="Proteomes" id="UP000824247">
    <property type="component" value="Unassembled WGS sequence"/>
</dbReference>
<dbReference type="AlphaFoldDB" id="A0A9E2KW38"/>
<keyword evidence="7" id="KW-0067">ATP-binding</keyword>
<evidence type="ECO:0000256" key="2">
    <source>
        <dbReference type="ARBA" id="ARBA00006883"/>
    </source>
</evidence>
<dbReference type="InterPro" id="IPR011104">
    <property type="entry name" value="Hpr_kin/Pase_C"/>
</dbReference>
<dbReference type="CDD" id="cd01918">
    <property type="entry name" value="HprK_C"/>
    <property type="match status" value="1"/>
</dbReference>
<dbReference type="PANTHER" id="PTHR30305">
    <property type="entry name" value="PROTEIN YJDM-RELATED"/>
    <property type="match status" value="1"/>
</dbReference>
<keyword evidence="4" id="KW-0808">Transferase</keyword>
<organism evidence="12 13">
    <name type="scientific">Candidatus Ureaplasma intestinipullorum</name>
    <dbReference type="NCBI Taxonomy" id="2838770"/>
    <lineage>
        <taxon>Bacteria</taxon>
        <taxon>Bacillati</taxon>
        <taxon>Mycoplasmatota</taxon>
        <taxon>Mycoplasmoidales</taxon>
        <taxon>Mycoplasmoidaceae</taxon>
        <taxon>Ureaplasma</taxon>
    </lineage>
</organism>
<evidence type="ECO:0000313" key="12">
    <source>
        <dbReference type="EMBL" id="MBU3830602.1"/>
    </source>
</evidence>